<feature type="signal peptide" evidence="1">
    <location>
        <begin position="1"/>
        <end position="26"/>
    </location>
</feature>
<feature type="chain" id="PRO_5008529002" description="Alginate export domain-containing protein" evidence="1">
    <location>
        <begin position="27"/>
        <end position="431"/>
    </location>
</feature>
<evidence type="ECO:0000313" key="2">
    <source>
        <dbReference type="EMBL" id="ANT95944.1"/>
    </source>
</evidence>
<keyword evidence="1" id="KW-0732">Signal</keyword>
<protein>
    <recommendedName>
        <fullName evidence="3">Alginate export domain-containing protein</fullName>
    </recommendedName>
</protein>
<evidence type="ECO:0000256" key="1">
    <source>
        <dbReference type="SAM" id="SignalP"/>
    </source>
</evidence>
<reference evidence="2" key="1">
    <citation type="journal article" date="2016" name="Water Res.">
        <title>Comparative genomics analyses on EPS biosynthesis genes required for floc formation of Zoogloea resiniphila and other activated sludge bacteria.</title>
        <authorList>
            <person name="An W."/>
            <person name="Guo F."/>
            <person name="Song Y."/>
            <person name="Gao N."/>
            <person name="Bai S."/>
            <person name="Dai J."/>
            <person name="Wei H."/>
            <person name="Zhang L."/>
            <person name="Yu D."/>
            <person name="Xia M."/>
            <person name="Yu Y."/>
            <person name="Qi M."/>
            <person name="Tian C."/>
            <person name="Chen H."/>
            <person name="Wu Z."/>
            <person name="Zhang T."/>
            <person name="Qiu D."/>
        </authorList>
    </citation>
    <scope>NUCLEOTIDE SEQUENCE</scope>
    <source>
        <strain evidence="2">MMB</strain>
    </source>
</reference>
<dbReference type="InterPro" id="IPR010727">
    <property type="entry name" value="DUF1302"/>
</dbReference>
<accession>A0A1B1R2T9</accession>
<organism evidence="2">
    <name type="scientific">Zoogloea resiniphila</name>
    <dbReference type="NCBI Taxonomy" id="40561"/>
    <lineage>
        <taxon>Bacteria</taxon>
        <taxon>Pseudomonadati</taxon>
        <taxon>Pseudomonadota</taxon>
        <taxon>Betaproteobacteria</taxon>
        <taxon>Rhodocyclales</taxon>
        <taxon>Zoogloeaceae</taxon>
        <taxon>Zoogloea</taxon>
    </lineage>
</organism>
<proteinExistence type="predicted"/>
<dbReference type="Pfam" id="PF06980">
    <property type="entry name" value="DUF1302"/>
    <property type="match status" value="1"/>
</dbReference>
<sequence>MRFFRSKPSAISITLAAMLAAGSATAADDLDLDLELDSGGKTRTATTLQFDVARTYAGKDHWSMARARAEVSAQGGQSGLKWKISGRADADGVFAIDNGFYPDAVRRDQQYQFDLRETYLDFSAGEVDFRVGRQHIVWGEMVGLFFADVVSARDLRTFYLPDFEQLRIPQWAARAEYYFGETHAELVWIPVPSYDRIGKPGAEFYPLPRGATVRGEVKPDASPGNSNWGGRVSRLIGGWDVSGFYYRSLDVAQTFYVVGPNEFQPRHDRISQLGGTFAKDFGEFVLKGEVVHTRGRQFLTADPTAPNGLVGQDTLDYVVGVDIPAFDDGRINIQYFARRAANHEPATGLERTEDGASILVGTRIASGWETEALLVSMLNRTDYMFRPKLKWAAGKNLKVTFGVDVFGGKQNGLFGRYDDSDRVYTEARWSF</sequence>
<name>A0A1B1R2T9_9RHOO</name>
<dbReference type="AlphaFoldDB" id="A0A1B1R2T9"/>
<dbReference type="SUPFAM" id="SSF56935">
    <property type="entry name" value="Porins"/>
    <property type="match status" value="1"/>
</dbReference>
<evidence type="ECO:0008006" key="3">
    <source>
        <dbReference type="Google" id="ProtNLM"/>
    </source>
</evidence>
<dbReference type="EMBL" id="KX259245">
    <property type="protein sequence ID" value="ANT95944.1"/>
    <property type="molecule type" value="Genomic_DNA"/>
</dbReference>